<evidence type="ECO:0000256" key="3">
    <source>
        <dbReference type="SAM" id="SignalP"/>
    </source>
</evidence>
<evidence type="ECO:0000313" key="4">
    <source>
        <dbReference type="EMBL" id="OZG50681.1"/>
    </source>
</evidence>
<comment type="caution">
    <text evidence="4">The sequence shown here is derived from an EMBL/GenBank/DDBJ whole genome shotgun (WGS) entry which is preliminary data.</text>
</comment>
<evidence type="ECO:0000256" key="2">
    <source>
        <dbReference type="SAM" id="Phobius"/>
    </source>
</evidence>
<dbReference type="EMBL" id="MWWS01000003">
    <property type="protein sequence ID" value="OZG50681.1"/>
    <property type="molecule type" value="Genomic_DNA"/>
</dbReference>
<keyword evidence="2" id="KW-0472">Membrane</keyword>
<evidence type="ECO:0000256" key="1">
    <source>
        <dbReference type="SAM" id="MobiDB-lite"/>
    </source>
</evidence>
<protein>
    <recommendedName>
        <fullName evidence="6">Cell surface protein</fullName>
    </recommendedName>
</protein>
<proteinExistence type="predicted"/>
<feature type="region of interest" description="Disordered" evidence="1">
    <location>
        <begin position="315"/>
        <end position="357"/>
    </location>
</feature>
<evidence type="ECO:0000313" key="5">
    <source>
        <dbReference type="Proteomes" id="UP000216004"/>
    </source>
</evidence>
<organism evidence="4 5">
    <name type="scientific">Bombiscardovia coagulans</name>
    <dbReference type="NCBI Taxonomy" id="686666"/>
    <lineage>
        <taxon>Bacteria</taxon>
        <taxon>Bacillati</taxon>
        <taxon>Actinomycetota</taxon>
        <taxon>Actinomycetes</taxon>
        <taxon>Bifidobacteriales</taxon>
        <taxon>Bifidobacteriaceae</taxon>
        <taxon>Bombiscardovia</taxon>
    </lineage>
</organism>
<feature type="compositionally biased region" description="Pro residues" evidence="1">
    <location>
        <begin position="317"/>
        <end position="326"/>
    </location>
</feature>
<evidence type="ECO:0008006" key="6">
    <source>
        <dbReference type="Google" id="ProtNLM"/>
    </source>
</evidence>
<feature type="chain" id="PRO_5012085431" description="Cell surface protein" evidence="3">
    <location>
        <begin position="37"/>
        <end position="417"/>
    </location>
</feature>
<reference evidence="4 5" key="1">
    <citation type="journal article" date="2017" name="BMC Genomics">
        <title>Comparative genomic and phylogenomic analyses of the Bifidobacteriaceae family.</title>
        <authorList>
            <person name="Lugli G.A."/>
            <person name="Milani C."/>
            <person name="Turroni F."/>
            <person name="Duranti S."/>
            <person name="Mancabelli L."/>
            <person name="Mangifesta M."/>
            <person name="Ferrario C."/>
            <person name="Modesto M."/>
            <person name="Mattarelli P."/>
            <person name="Jiri K."/>
            <person name="van Sinderen D."/>
            <person name="Ventura M."/>
        </authorList>
    </citation>
    <scope>NUCLEOTIDE SEQUENCE [LARGE SCALE GENOMIC DNA]</scope>
    <source>
        <strain evidence="4 5">DSM 22924</strain>
    </source>
</reference>
<name>A0A261EUY7_9BIFI</name>
<gene>
    <name evidence="4" type="ORF">BOCO_0281</name>
</gene>
<keyword evidence="2" id="KW-1133">Transmembrane helix</keyword>
<dbReference type="RefSeq" id="WP_094722327.1">
    <property type="nucleotide sequence ID" value="NZ_MWWS01000003.1"/>
</dbReference>
<accession>A0A261EUY7</accession>
<keyword evidence="3" id="KW-0732">Signal</keyword>
<keyword evidence="2" id="KW-0812">Transmembrane</keyword>
<feature type="signal peptide" evidence="3">
    <location>
        <begin position="1"/>
        <end position="36"/>
    </location>
</feature>
<feature type="transmembrane region" description="Helical" evidence="2">
    <location>
        <begin position="386"/>
        <end position="405"/>
    </location>
</feature>
<dbReference type="AlphaFoldDB" id="A0A261EUY7"/>
<keyword evidence="5" id="KW-1185">Reference proteome</keyword>
<dbReference type="Proteomes" id="UP000216004">
    <property type="component" value="Unassembled WGS sequence"/>
</dbReference>
<sequence length="417" mass="44693">MSLTYLSKHKYGKGLAATCACVALIFLGLSPKSAQAHVLPVDQQLSGINILTDGKAIDGFTYMKTNYQLVAKPKAIQVTNVPNGWLVENATASGNPQGGSAPNISASVDFHLNTQFSSDDLTELKTIVGQDFKPAVPAHQNDGTSPFVLQEFTLDKHTYPNLQLSHEQLSKLSFDRQELRASIQSLHQAGFGLGVHWYDIAGNEIDGIVHADQVHYVDISIIKGSGKDIRSLDYVFTMEKDNSVLVAAQMPQASVGGSDTWTLNPAAIGGNYTLIRLRPDLTVHLDAARRTIPSSFWAVPVTYTLAYAPNKIATVPQPVPTNPVPPKLIQQQQTDPKPAAPGLVDRKQGSSDAAQHLADVPTKTTELGQTQSGHGQSTLASTGSPIIAVVVISVVLAISAAYVLMARKKKTAHLPLQ</sequence>